<evidence type="ECO:0000313" key="2">
    <source>
        <dbReference type="EMBL" id="CAA9523612.1"/>
    </source>
</evidence>
<evidence type="ECO:0000256" key="1">
    <source>
        <dbReference type="SAM" id="MobiDB-lite"/>
    </source>
</evidence>
<feature type="non-terminal residue" evidence="2">
    <location>
        <position position="1"/>
    </location>
</feature>
<feature type="compositionally biased region" description="Basic and acidic residues" evidence="1">
    <location>
        <begin position="79"/>
        <end position="108"/>
    </location>
</feature>
<feature type="non-terminal residue" evidence="2">
    <location>
        <position position="130"/>
    </location>
</feature>
<organism evidence="2">
    <name type="scientific">uncultured Rubrobacteraceae bacterium</name>
    <dbReference type="NCBI Taxonomy" id="349277"/>
    <lineage>
        <taxon>Bacteria</taxon>
        <taxon>Bacillati</taxon>
        <taxon>Actinomycetota</taxon>
        <taxon>Rubrobacteria</taxon>
        <taxon>Rubrobacterales</taxon>
        <taxon>Rubrobacteraceae</taxon>
        <taxon>environmental samples</taxon>
    </lineage>
</organism>
<feature type="region of interest" description="Disordered" evidence="1">
    <location>
        <begin position="1"/>
        <end position="130"/>
    </location>
</feature>
<dbReference type="EMBL" id="CADCVM010000419">
    <property type="protein sequence ID" value="CAA9523612.1"/>
    <property type="molecule type" value="Genomic_DNA"/>
</dbReference>
<reference evidence="2" key="1">
    <citation type="submission" date="2020-02" db="EMBL/GenBank/DDBJ databases">
        <authorList>
            <person name="Meier V. D."/>
        </authorList>
    </citation>
    <scope>NUCLEOTIDE SEQUENCE</scope>
    <source>
        <strain evidence="2">AVDCRST_MAG05</strain>
    </source>
</reference>
<gene>
    <name evidence="2" type="ORF">AVDCRST_MAG05-3777</name>
</gene>
<protein>
    <submittedName>
        <fullName evidence="2">Uncharacterized protein</fullName>
    </submittedName>
</protein>
<accession>A0A6J4TIQ2</accession>
<proteinExistence type="predicted"/>
<sequence length="130" mass="13530">EHPRGRGRPGVARGPERRRRRTPGGSLPPRCRGRGTAGLGPRPAGPEGLGRAGERPPRTPAHFPARRDRGGGGSGNLARRGDRGGGRDGDRGNGVRARPGDGGRDLPARRAGGGASGRGPRRARRDPVRV</sequence>
<name>A0A6J4TIQ2_9ACTN</name>
<dbReference type="AlphaFoldDB" id="A0A6J4TIQ2"/>